<dbReference type="PANTHER" id="PTHR35526:SF3">
    <property type="entry name" value="ANTI-SIGMA-F FACTOR RSBW"/>
    <property type="match status" value="1"/>
</dbReference>
<keyword evidence="1" id="KW-0723">Serine/threonine-protein kinase</keyword>
<keyword evidence="1" id="KW-0808">Transferase</keyword>
<dbReference type="InterPro" id="IPR003594">
    <property type="entry name" value="HATPase_dom"/>
</dbReference>
<organism evidence="4 5">
    <name type="scientific">Ilumatobacter coccineus (strain NBRC 103263 / KCTC 29153 / YM16-304)</name>
    <dbReference type="NCBI Taxonomy" id="1313172"/>
    <lineage>
        <taxon>Bacteria</taxon>
        <taxon>Bacillati</taxon>
        <taxon>Actinomycetota</taxon>
        <taxon>Acidimicrobiia</taxon>
        <taxon>Acidimicrobiales</taxon>
        <taxon>Ilumatobacteraceae</taxon>
        <taxon>Ilumatobacter</taxon>
    </lineage>
</organism>
<reference evidence="4 5" key="1">
    <citation type="journal article" date="2013" name="Int. J. Syst. Evol. Microbiol.">
        <title>Ilumatobacter nonamiense sp. nov. and Ilumatobacter coccineum sp. nov., isolated from seashore sand.</title>
        <authorList>
            <person name="Matsumoto A."/>
            <person name="Kasai H."/>
            <person name="Matsuo Y."/>
            <person name="Shizuri Y."/>
            <person name="Ichikawa N."/>
            <person name="Fujita N."/>
            <person name="Omura S."/>
            <person name="Takahashi Y."/>
        </authorList>
    </citation>
    <scope>NUCLEOTIDE SEQUENCE [LARGE SCALE GENOMIC DNA]</scope>
    <source>
        <strain evidence="5">NBRC 103263 / KCTC 29153 / YM16-304</strain>
    </source>
</reference>
<feature type="domain" description="Metanogen output" evidence="3">
    <location>
        <begin position="185"/>
        <end position="293"/>
    </location>
</feature>
<evidence type="ECO:0000259" key="2">
    <source>
        <dbReference type="Pfam" id="PF13581"/>
    </source>
</evidence>
<name>A0A6C7E8N8_ILUCY</name>
<keyword evidence="1" id="KW-0418">Kinase</keyword>
<dbReference type="InterPro" id="IPR041359">
    <property type="entry name" value="MetOD1"/>
</dbReference>
<dbReference type="AlphaFoldDB" id="A0A6C7E8N8"/>
<sequence>MEWCLPPTHESAAVLRRELTNYLERHAVPGADIGGAQIVISELLTNAVEYAGTMIWVGIDWRSTHPVLSVHDLGPDFVVPTGAVAADVPNGRGLKMVDALSIDFTSVSKTAGGKVLRAVLDVERASSPATAQRIDPTVGRLPHLDEADDDGYFGRESFLRALVVDLANHIELEYGPAAAEDAVSRIGASIGRQMEAAYRDRRGITGPLTTEQLVELSLGLKEALSGDFFVVSSDDDKIVFGNRACPFGDSVQKAPSLCRMTSSVFGGIAARNTGHDASIQLEERIAVGDAECRAVMWRDAPPVDVGVTVHRGDTGSPA</sequence>
<dbReference type="Gene3D" id="3.30.565.10">
    <property type="entry name" value="Histidine kinase-like ATPase, C-terminal domain"/>
    <property type="match status" value="1"/>
</dbReference>
<dbReference type="InterPro" id="IPR050267">
    <property type="entry name" value="Anti-sigma-factor_SerPK"/>
</dbReference>
<dbReference type="Pfam" id="PF13581">
    <property type="entry name" value="HATPase_c_2"/>
    <property type="match status" value="1"/>
</dbReference>
<dbReference type="EMBL" id="AP012057">
    <property type="protein sequence ID" value="BAN04024.1"/>
    <property type="molecule type" value="Genomic_DNA"/>
</dbReference>
<dbReference type="InterPro" id="IPR036890">
    <property type="entry name" value="HATPase_C_sf"/>
</dbReference>
<feature type="domain" description="Histidine kinase/HSP90-like ATPase" evidence="2">
    <location>
        <begin position="6"/>
        <end position="119"/>
    </location>
</feature>
<evidence type="ECO:0000256" key="1">
    <source>
        <dbReference type="ARBA" id="ARBA00022527"/>
    </source>
</evidence>
<dbReference type="GO" id="GO:0004674">
    <property type="term" value="F:protein serine/threonine kinase activity"/>
    <property type="evidence" value="ECO:0007669"/>
    <property type="project" value="UniProtKB-KW"/>
</dbReference>
<evidence type="ECO:0008006" key="6">
    <source>
        <dbReference type="Google" id="ProtNLM"/>
    </source>
</evidence>
<dbReference type="KEGG" id="aym:YM304_37100"/>
<dbReference type="SUPFAM" id="SSF55874">
    <property type="entry name" value="ATPase domain of HSP90 chaperone/DNA topoisomerase II/histidine kinase"/>
    <property type="match status" value="1"/>
</dbReference>
<proteinExistence type="predicted"/>
<evidence type="ECO:0000313" key="5">
    <source>
        <dbReference type="Proteomes" id="UP000011863"/>
    </source>
</evidence>
<evidence type="ECO:0000313" key="4">
    <source>
        <dbReference type="EMBL" id="BAN04024.1"/>
    </source>
</evidence>
<dbReference type="Pfam" id="PF18546">
    <property type="entry name" value="MetOD1"/>
    <property type="match status" value="1"/>
</dbReference>
<gene>
    <name evidence="4" type="ORF">YM304_37100</name>
</gene>
<keyword evidence="5" id="KW-1185">Reference proteome</keyword>
<dbReference type="Proteomes" id="UP000011863">
    <property type="component" value="Chromosome"/>
</dbReference>
<protein>
    <recommendedName>
        <fullName evidence="6">Histidine kinase/HSP90-like ATPase domain-containing protein</fullName>
    </recommendedName>
</protein>
<evidence type="ECO:0000259" key="3">
    <source>
        <dbReference type="Pfam" id="PF18546"/>
    </source>
</evidence>
<accession>A0A6C7E8N8</accession>
<dbReference type="PANTHER" id="PTHR35526">
    <property type="entry name" value="ANTI-SIGMA-F FACTOR RSBW-RELATED"/>
    <property type="match status" value="1"/>
</dbReference>
<dbReference type="RefSeq" id="WP_015443271.1">
    <property type="nucleotide sequence ID" value="NC_020520.1"/>
</dbReference>
<dbReference type="OrthoDB" id="4350801at2"/>
<dbReference type="CDD" id="cd16936">
    <property type="entry name" value="HATPase_RsbW-like"/>
    <property type="match status" value="1"/>
</dbReference>